<dbReference type="RefSeq" id="WP_196991935.1">
    <property type="nucleotide sequence ID" value="NZ_JADWYR010000002.1"/>
</dbReference>
<dbReference type="Gene3D" id="3.40.630.30">
    <property type="match status" value="1"/>
</dbReference>
<dbReference type="AlphaFoldDB" id="A0A931E9N3"/>
<comment type="caution">
    <text evidence="2">The sequence shown here is derived from an EMBL/GenBank/DDBJ whole genome shotgun (WGS) entry which is preliminary data.</text>
</comment>
<evidence type="ECO:0000259" key="1">
    <source>
        <dbReference type="PROSITE" id="PS51729"/>
    </source>
</evidence>
<keyword evidence="3" id="KW-1185">Reference proteome</keyword>
<name>A0A931E9N3_9BACT</name>
<gene>
    <name evidence="2" type="ORF">I5907_16640</name>
</gene>
<dbReference type="Pfam" id="PF14542">
    <property type="entry name" value="Acetyltransf_CG"/>
    <property type="match status" value="1"/>
</dbReference>
<dbReference type="SUPFAM" id="SSF55729">
    <property type="entry name" value="Acyl-CoA N-acyltransferases (Nat)"/>
    <property type="match status" value="1"/>
</dbReference>
<proteinExistence type="predicted"/>
<accession>A0A931E9N3</accession>
<dbReference type="InterPro" id="IPR031165">
    <property type="entry name" value="GNAT_YJDJ"/>
</dbReference>
<dbReference type="InterPro" id="IPR016181">
    <property type="entry name" value="Acyl_CoA_acyltransferase"/>
</dbReference>
<dbReference type="Proteomes" id="UP000628448">
    <property type="component" value="Unassembled WGS sequence"/>
</dbReference>
<protein>
    <submittedName>
        <fullName evidence="2">N-acetyltransferase</fullName>
    </submittedName>
</protein>
<sequence>MQIEHQEKGIKGMWYAGDAEAPLAAMVYRKDARNNIIIEHTEVDEALRGKNIGYQLVHTAVEYARANHVKILPLCTFAKAVFDKQPEFADVRLQHS</sequence>
<dbReference type="InterPro" id="IPR045057">
    <property type="entry name" value="Gcn5-rel_NAT"/>
</dbReference>
<organism evidence="2 3">
    <name type="scientific">Panacibacter microcysteis</name>
    <dbReference type="NCBI Taxonomy" id="2793269"/>
    <lineage>
        <taxon>Bacteria</taxon>
        <taxon>Pseudomonadati</taxon>
        <taxon>Bacteroidota</taxon>
        <taxon>Chitinophagia</taxon>
        <taxon>Chitinophagales</taxon>
        <taxon>Chitinophagaceae</taxon>
        <taxon>Panacibacter</taxon>
    </lineage>
</organism>
<dbReference type="EMBL" id="JADWYR010000002">
    <property type="protein sequence ID" value="MBG9377870.1"/>
    <property type="molecule type" value="Genomic_DNA"/>
</dbReference>
<dbReference type="PANTHER" id="PTHR31435">
    <property type="entry name" value="PROTEIN NATD1"/>
    <property type="match status" value="1"/>
</dbReference>
<feature type="domain" description="N-acetyltransferase" evidence="1">
    <location>
        <begin position="6"/>
        <end position="93"/>
    </location>
</feature>
<dbReference type="PANTHER" id="PTHR31435:SF10">
    <property type="entry name" value="BSR4717 PROTEIN"/>
    <property type="match status" value="1"/>
</dbReference>
<reference evidence="2" key="1">
    <citation type="submission" date="2020-11" db="EMBL/GenBank/DDBJ databases">
        <title>Bacterial whole genome sequence for Panacibacter sp. DH6.</title>
        <authorList>
            <person name="Le V."/>
            <person name="Ko S."/>
            <person name="Ahn C.-Y."/>
            <person name="Oh H.-M."/>
        </authorList>
    </citation>
    <scope>NUCLEOTIDE SEQUENCE</scope>
    <source>
        <strain evidence="2">DH6</strain>
    </source>
</reference>
<dbReference type="PROSITE" id="PS51729">
    <property type="entry name" value="GNAT_YJDJ"/>
    <property type="match status" value="1"/>
</dbReference>
<evidence type="ECO:0000313" key="3">
    <source>
        <dbReference type="Proteomes" id="UP000628448"/>
    </source>
</evidence>
<evidence type="ECO:0000313" key="2">
    <source>
        <dbReference type="EMBL" id="MBG9377870.1"/>
    </source>
</evidence>